<sequence>MSRPVKGTAAVQPLDLAASDEKTTVAMAIELSHLKKSYALKPVLRNIDLVLPRGQRLALLGANGAGKTTLLRILAGLSKAGSGTVFIEGLDSRYELQEIRRQIGFVAHQPYLYEELTVLENLLFFGQLYAVAQTRERAMMLLQRVGMERRSNERIRALSRGQVQRVAWARALLHAPSLLLLDEPDTGLDQNGNQLVQALLDEHTARGGSMLFTTHNLERALSWSDRIVILAGGRVVYQHETASLTHEELVQRYQEVVR</sequence>
<dbReference type="NCBIfam" id="TIGR01189">
    <property type="entry name" value="ccmA"/>
    <property type="match status" value="1"/>
</dbReference>
<dbReference type="RefSeq" id="WP_233097646.1">
    <property type="nucleotide sequence ID" value="NZ_BKZW01000001.1"/>
</dbReference>
<dbReference type="GO" id="GO:0022857">
    <property type="term" value="F:transmembrane transporter activity"/>
    <property type="evidence" value="ECO:0007669"/>
    <property type="project" value="InterPro"/>
</dbReference>
<dbReference type="SUPFAM" id="SSF52540">
    <property type="entry name" value="P-loop containing nucleoside triphosphate hydrolases"/>
    <property type="match status" value="1"/>
</dbReference>
<dbReference type="Proteomes" id="UP000326912">
    <property type="component" value="Unassembled WGS sequence"/>
</dbReference>
<proteinExistence type="inferred from homology"/>
<evidence type="ECO:0000256" key="1">
    <source>
        <dbReference type="ARBA" id="ARBA00005417"/>
    </source>
</evidence>
<dbReference type="CDD" id="cd03230">
    <property type="entry name" value="ABC_DR_subfamily_A"/>
    <property type="match status" value="1"/>
</dbReference>
<accession>A0A5J4KLY3</accession>
<name>A0A5J4KLY3_9CHLR</name>
<evidence type="ECO:0000313" key="7">
    <source>
        <dbReference type="EMBL" id="GER87251.1"/>
    </source>
</evidence>
<dbReference type="PANTHER" id="PTHR42711:SF5">
    <property type="entry name" value="ABC TRANSPORTER ATP-BINDING PROTEIN NATA"/>
    <property type="match status" value="1"/>
</dbReference>
<keyword evidence="5 7" id="KW-0067">ATP-binding</keyword>
<reference evidence="7 8" key="1">
    <citation type="submission" date="2019-10" db="EMBL/GenBank/DDBJ databases">
        <title>Dictyobacter vulcani sp. nov., within the class Ktedonobacteria, isolated from soil of volcanic Mt. Zao.</title>
        <authorList>
            <person name="Zheng Y."/>
            <person name="Wang C.M."/>
            <person name="Sakai Y."/>
            <person name="Abe K."/>
            <person name="Yokota A."/>
            <person name="Yabe S."/>
        </authorList>
    </citation>
    <scope>NUCLEOTIDE SEQUENCE [LARGE SCALE GENOMIC DNA]</scope>
    <source>
        <strain evidence="7 8">W12</strain>
    </source>
</reference>
<dbReference type="InterPro" id="IPR027417">
    <property type="entry name" value="P-loop_NTPase"/>
</dbReference>
<comment type="similarity">
    <text evidence="1">Belongs to the ABC transporter superfamily.</text>
</comment>
<evidence type="ECO:0000256" key="4">
    <source>
        <dbReference type="ARBA" id="ARBA00022748"/>
    </source>
</evidence>
<dbReference type="InterPro" id="IPR050763">
    <property type="entry name" value="ABC_transporter_ATP-binding"/>
</dbReference>
<keyword evidence="2" id="KW-0813">Transport</keyword>
<dbReference type="Gene3D" id="3.40.50.300">
    <property type="entry name" value="P-loop containing nucleotide triphosphate hydrolases"/>
    <property type="match status" value="1"/>
</dbReference>
<evidence type="ECO:0000256" key="2">
    <source>
        <dbReference type="ARBA" id="ARBA00022448"/>
    </source>
</evidence>
<evidence type="ECO:0000256" key="3">
    <source>
        <dbReference type="ARBA" id="ARBA00022741"/>
    </source>
</evidence>
<dbReference type="SMART" id="SM00382">
    <property type="entry name" value="AAA"/>
    <property type="match status" value="1"/>
</dbReference>
<dbReference type="GO" id="GO:0017004">
    <property type="term" value="P:cytochrome complex assembly"/>
    <property type="evidence" value="ECO:0007669"/>
    <property type="project" value="UniProtKB-KW"/>
</dbReference>
<dbReference type="PANTHER" id="PTHR42711">
    <property type="entry name" value="ABC TRANSPORTER ATP-BINDING PROTEIN"/>
    <property type="match status" value="1"/>
</dbReference>
<feature type="domain" description="ABC transporter" evidence="6">
    <location>
        <begin position="29"/>
        <end position="257"/>
    </location>
</feature>
<organism evidence="7 8">
    <name type="scientific">Dictyobacter vulcani</name>
    <dbReference type="NCBI Taxonomy" id="2607529"/>
    <lineage>
        <taxon>Bacteria</taxon>
        <taxon>Bacillati</taxon>
        <taxon>Chloroflexota</taxon>
        <taxon>Ktedonobacteria</taxon>
        <taxon>Ktedonobacterales</taxon>
        <taxon>Dictyobacteraceae</taxon>
        <taxon>Dictyobacter</taxon>
    </lineage>
</organism>
<dbReference type="InterPro" id="IPR003439">
    <property type="entry name" value="ABC_transporter-like_ATP-bd"/>
</dbReference>
<dbReference type="EMBL" id="BKZW01000001">
    <property type="protein sequence ID" value="GER87251.1"/>
    <property type="molecule type" value="Genomic_DNA"/>
</dbReference>
<evidence type="ECO:0000313" key="8">
    <source>
        <dbReference type="Proteomes" id="UP000326912"/>
    </source>
</evidence>
<dbReference type="GO" id="GO:0016887">
    <property type="term" value="F:ATP hydrolysis activity"/>
    <property type="evidence" value="ECO:0007669"/>
    <property type="project" value="InterPro"/>
</dbReference>
<evidence type="ECO:0000256" key="5">
    <source>
        <dbReference type="ARBA" id="ARBA00022840"/>
    </source>
</evidence>
<protein>
    <submittedName>
        <fullName evidence="7">ABC transporter ATP-binding protein</fullName>
    </submittedName>
</protein>
<dbReference type="GO" id="GO:0005524">
    <property type="term" value="F:ATP binding"/>
    <property type="evidence" value="ECO:0007669"/>
    <property type="project" value="UniProtKB-KW"/>
</dbReference>
<evidence type="ECO:0000259" key="6">
    <source>
        <dbReference type="PROSITE" id="PS50893"/>
    </source>
</evidence>
<comment type="caution">
    <text evidence="7">The sequence shown here is derived from an EMBL/GenBank/DDBJ whole genome shotgun (WGS) entry which is preliminary data.</text>
</comment>
<keyword evidence="3" id="KW-0547">Nucleotide-binding</keyword>
<dbReference type="Pfam" id="PF00005">
    <property type="entry name" value="ABC_tran"/>
    <property type="match status" value="1"/>
</dbReference>
<dbReference type="AlphaFoldDB" id="A0A5J4KLY3"/>
<dbReference type="InterPro" id="IPR005895">
    <property type="entry name" value="ABC_transptr_haem_export_CcmA"/>
</dbReference>
<dbReference type="PROSITE" id="PS50893">
    <property type="entry name" value="ABC_TRANSPORTER_2"/>
    <property type="match status" value="1"/>
</dbReference>
<keyword evidence="8" id="KW-1185">Reference proteome</keyword>
<gene>
    <name evidence="7" type="ORF">KDW_14130</name>
</gene>
<dbReference type="InterPro" id="IPR003593">
    <property type="entry name" value="AAA+_ATPase"/>
</dbReference>
<keyword evidence="4" id="KW-0201">Cytochrome c-type biogenesis</keyword>